<feature type="region of interest" description="Disordered" evidence="1">
    <location>
        <begin position="203"/>
        <end position="267"/>
    </location>
</feature>
<evidence type="ECO:0000313" key="4">
    <source>
        <dbReference type="Proteomes" id="UP000663853"/>
    </source>
</evidence>
<dbReference type="AlphaFoldDB" id="A0A8H2XN93"/>
<dbReference type="PANTHER" id="PTHR38248:SF2">
    <property type="entry name" value="FUNK1 11"/>
    <property type="match status" value="1"/>
</dbReference>
<dbReference type="PANTHER" id="PTHR38248">
    <property type="entry name" value="FUNK1 6"/>
    <property type="match status" value="1"/>
</dbReference>
<comment type="caution">
    <text evidence="3">The sequence shown here is derived from an EMBL/GenBank/DDBJ whole genome shotgun (WGS) entry which is preliminary data.</text>
</comment>
<proteinExistence type="predicted"/>
<feature type="compositionally biased region" description="Basic and acidic residues" evidence="1">
    <location>
        <begin position="253"/>
        <end position="266"/>
    </location>
</feature>
<evidence type="ECO:0000313" key="3">
    <source>
        <dbReference type="EMBL" id="CAE6428455.1"/>
    </source>
</evidence>
<organism evidence="3 4">
    <name type="scientific">Rhizoctonia solani</name>
    <dbReference type="NCBI Taxonomy" id="456999"/>
    <lineage>
        <taxon>Eukaryota</taxon>
        <taxon>Fungi</taxon>
        <taxon>Dikarya</taxon>
        <taxon>Basidiomycota</taxon>
        <taxon>Agaricomycotina</taxon>
        <taxon>Agaricomycetes</taxon>
        <taxon>Cantharellales</taxon>
        <taxon>Ceratobasidiaceae</taxon>
        <taxon>Rhizoctonia</taxon>
    </lineage>
</organism>
<protein>
    <recommendedName>
        <fullName evidence="2">Fungal-type protein kinase domain-containing protein</fullName>
    </recommendedName>
</protein>
<dbReference type="Proteomes" id="UP000663853">
    <property type="component" value="Unassembled WGS sequence"/>
</dbReference>
<evidence type="ECO:0000256" key="1">
    <source>
        <dbReference type="SAM" id="MobiDB-lite"/>
    </source>
</evidence>
<sequence>MFGLAQYAGHWDVSMPGKCRCPAPTEGRCKNATCVDMTAVVDGLEVCDNLKDLDILVPAEGDGKEPEFNEVDTTGCHATSHVRPLRIYSYVLMASIGTPIWRAESPRLFLTAVLDAMLGYWGLFNLGILHRDISEGNVMILSDEQKFARRRWKERQKRGLEFPNKAFAESETMLRKVLKDLGRDPTGMLTDFDCHARHWPLANRTEPARSGPVTRSKRRLDEDTEPTIPEARRRKIDSQHDVAIPSLDQSSDQEVKPSLEGKDDSRMGGVFDYPAGTMVFMSTHLLPGLGLGQEGDKRYHSFLDDLESFFWLIFQSAASHLDDGVTRHTPCALSAMDTLERNDPGQTRCDKGRYLLQCYGKRMTRTLDSFENKWASNCMFRHAIIKLGDYIYRDIVPDGCREELERTPGKVFLIFTDIMKEALALEPEN</sequence>
<feature type="domain" description="Fungal-type protein kinase" evidence="2">
    <location>
        <begin position="82"/>
        <end position="149"/>
    </location>
</feature>
<evidence type="ECO:0000259" key="2">
    <source>
        <dbReference type="Pfam" id="PF17667"/>
    </source>
</evidence>
<name>A0A8H2XN93_9AGAM</name>
<dbReference type="Pfam" id="PF17667">
    <property type="entry name" value="Pkinase_fungal"/>
    <property type="match status" value="1"/>
</dbReference>
<gene>
    <name evidence="3" type="ORF">RDB_LOCUS20827</name>
</gene>
<reference evidence="3" key="1">
    <citation type="submission" date="2021-01" db="EMBL/GenBank/DDBJ databases">
        <authorList>
            <person name="Kaushik A."/>
        </authorList>
    </citation>
    <scope>NUCLEOTIDE SEQUENCE</scope>
    <source>
        <strain evidence="3">AG6-10EEA</strain>
    </source>
</reference>
<dbReference type="InterPro" id="IPR040976">
    <property type="entry name" value="Pkinase_fungal"/>
</dbReference>
<dbReference type="EMBL" id="CAJMXA010000381">
    <property type="protein sequence ID" value="CAE6428455.1"/>
    <property type="molecule type" value="Genomic_DNA"/>
</dbReference>
<accession>A0A8H2XN93</accession>